<dbReference type="RefSeq" id="WP_099988264.1">
    <property type="nucleotide sequence ID" value="NZ_CP024700.1"/>
</dbReference>
<dbReference type="Proteomes" id="UP000228552">
    <property type="component" value="Chromosome"/>
</dbReference>
<evidence type="ECO:0000313" key="2">
    <source>
        <dbReference type="Proteomes" id="UP000228552"/>
    </source>
</evidence>
<proteinExistence type="predicted"/>
<reference evidence="1 2" key="1">
    <citation type="submission" date="2017-11" db="EMBL/GenBank/DDBJ databases">
        <title>Genome sequencing of Fusobacterium periodonticum KCOM 1263.</title>
        <authorList>
            <person name="Kook J.-K."/>
            <person name="Park S.-N."/>
            <person name="Lim Y.K."/>
        </authorList>
    </citation>
    <scope>NUCLEOTIDE SEQUENCE [LARGE SCALE GENOMIC DNA]</scope>
    <source>
        <strain evidence="1 2">KCOM 1263</strain>
    </source>
</reference>
<dbReference type="AlphaFoldDB" id="A0AAD0AMY3"/>
<accession>A0AAD0AMY3</accession>
<gene>
    <name evidence="1" type="ORF">CTM74_11825</name>
</gene>
<dbReference type="EMBL" id="CP024700">
    <property type="protein sequence ID" value="ATV62461.1"/>
    <property type="molecule type" value="Genomic_DNA"/>
</dbReference>
<protein>
    <submittedName>
        <fullName evidence="1">Uncharacterized protein</fullName>
    </submittedName>
</protein>
<organism evidence="1 2">
    <name type="scientific">Fusobacterium pseudoperiodonticum</name>
    <dbReference type="NCBI Taxonomy" id="2663009"/>
    <lineage>
        <taxon>Bacteria</taxon>
        <taxon>Fusobacteriati</taxon>
        <taxon>Fusobacteriota</taxon>
        <taxon>Fusobacteriia</taxon>
        <taxon>Fusobacteriales</taxon>
        <taxon>Fusobacteriaceae</taxon>
        <taxon>Fusobacterium</taxon>
    </lineage>
</organism>
<keyword evidence="2" id="KW-1185">Reference proteome</keyword>
<name>A0AAD0AMY3_9FUSO</name>
<evidence type="ECO:0000313" key="1">
    <source>
        <dbReference type="EMBL" id="ATV62461.1"/>
    </source>
</evidence>
<sequence>MKLKEALERLDQELFNINYNFNSQYWELVIFTQNYDIKAEYKEKFLVDILKEHFKEKIDFDNCKEAYYQDGYRNLSLNYDNTDFSDNFITLSLNDRYEDQHQRILRLKDVEDLAEKLENLNNLFTDYEINLTEIFKEARYYGLYR</sequence>